<dbReference type="PANTHER" id="PTHR34482:SF36">
    <property type="entry name" value="RETROTRANSPOSON GAG DOMAIN-CONTAINING PROTEIN"/>
    <property type="match status" value="1"/>
</dbReference>
<feature type="compositionally biased region" description="Polar residues" evidence="1">
    <location>
        <begin position="199"/>
        <end position="215"/>
    </location>
</feature>
<evidence type="ECO:0000313" key="3">
    <source>
        <dbReference type="Proteomes" id="UP000189701"/>
    </source>
</evidence>
<dbReference type="RefSeq" id="XP_009781088.1">
    <property type="nucleotide sequence ID" value="XM_009782786.1"/>
</dbReference>
<evidence type="ECO:0000313" key="4">
    <source>
        <dbReference type="RefSeq" id="XP_009781088.1"/>
    </source>
</evidence>
<dbReference type="Pfam" id="PF03732">
    <property type="entry name" value="Retrotrans_gag"/>
    <property type="match status" value="1"/>
</dbReference>
<reference evidence="4" key="2">
    <citation type="submission" date="2025-08" db="UniProtKB">
        <authorList>
            <consortium name="RefSeq"/>
        </authorList>
    </citation>
    <scope>IDENTIFICATION</scope>
    <source>
        <tissue evidence="4">Leaf</tissue>
    </source>
</reference>
<dbReference type="eggNOG" id="KOG0017">
    <property type="taxonomic scope" value="Eukaryota"/>
</dbReference>
<feature type="region of interest" description="Disordered" evidence="1">
    <location>
        <begin position="186"/>
        <end position="288"/>
    </location>
</feature>
<dbReference type="PANTHER" id="PTHR34482">
    <property type="entry name" value="DNA DAMAGE-INDUCIBLE PROTEIN 1-LIKE"/>
    <property type="match status" value="1"/>
</dbReference>
<gene>
    <name evidence="4" type="primary">LOC104230050</name>
</gene>
<dbReference type="KEGG" id="nsy:104230050"/>
<proteinExistence type="predicted"/>
<feature type="compositionally biased region" description="Low complexity" evidence="1">
    <location>
        <begin position="244"/>
        <end position="279"/>
    </location>
</feature>
<protein>
    <submittedName>
        <fullName evidence="4">Uncharacterized protein LOC104230050</fullName>
    </submittedName>
</protein>
<sequence length="301" mass="34365">MVPVMPDDEQCRLERFSRLAPPTFSGAQSEDAEGFLHKCRRMLRTAGILEASSVSFTTFQFSGVAFTWWEAYERRRPVGSAPLSWQEFSTLFLEKWVPRSQREEMRRHFEYLRRGDMTVSQYEVRFSELAHYAPWMVPTDRERIRRFVDGLNYPIRILMARERILSHTFEDAVDVARDIEIDRRLEREEQEAKRPCGSASHSGAPSMGQFQQSRGHSYRPHQSARPEYRGPSSSRGHQGFQKGQLSLSALPAQSSSRAPSVQGLSAPSAPASHSGARGSFQSHPPASRGCYECGDLRHVWK</sequence>
<dbReference type="InterPro" id="IPR005162">
    <property type="entry name" value="Retrotrans_gag_dom"/>
</dbReference>
<dbReference type="AlphaFoldDB" id="A0A1U7WR80"/>
<feature type="domain" description="Retrotransposon gag" evidence="2">
    <location>
        <begin position="56"/>
        <end position="152"/>
    </location>
</feature>
<evidence type="ECO:0000256" key="1">
    <source>
        <dbReference type="SAM" id="MobiDB-lite"/>
    </source>
</evidence>
<name>A0A1U7WR80_NICSY</name>
<accession>A0A1U7WR80</accession>
<reference evidence="3" key="1">
    <citation type="journal article" date="2013" name="Genome Biol.">
        <title>Reference genomes and transcriptomes of Nicotiana sylvestris and Nicotiana tomentosiformis.</title>
        <authorList>
            <person name="Sierro N."/>
            <person name="Battey J.N."/>
            <person name="Ouadi S."/>
            <person name="Bovet L."/>
            <person name="Goepfert S."/>
            <person name="Bakaher N."/>
            <person name="Peitsch M.C."/>
            <person name="Ivanov N.V."/>
        </authorList>
    </citation>
    <scope>NUCLEOTIDE SEQUENCE [LARGE SCALE GENOMIC DNA]</scope>
</reference>
<organism evidence="3 4">
    <name type="scientific">Nicotiana sylvestris</name>
    <name type="common">Wood tobacco</name>
    <name type="synonym">South American tobacco</name>
    <dbReference type="NCBI Taxonomy" id="4096"/>
    <lineage>
        <taxon>Eukaryota</taxon>
        <taxon>Viridiplantae</taxon>
        <taxon>Streptophyta</taxon>
        <taxon>Embryophyta</taxon>
        <taxon>Tracheophyta</taxon>
        <taxon>Spermatophyta</taxon>
        <taxon>Magnoliopsida</taxon>
        <taxon>eudicotyledons</taxon>
        <taxon>Gunneridae</taxon>
        <taxon>Pentapetalae</taxon>
        <taxon>asterids</taxon>
        <taxon>lamiids</taxon>
        <taxon>Solanales</taxon>
        <taxon>Solanaceae</taxon>
        <taxon>Nicotianoideae</taxon>
        <taxon>Nicotianeae</taxon>
        <taxon>Nicotiana</taxon>
    </lineage>
</organism>
<dbReference type="GeneID" id="104230050"/>
<keyword evidence="3" id="KW-1185">Reference proteome</keyword>
<dbReference type="Proteomes" id="UP000189701">
    <property type="component" value="Unplaced"/>
</dbReference>
<evidence type="ECO:0000259" key="2">
    <source>
        <dbReference type="Pfam" id="PF03732"/>
    </source>
</evidence>